<dbReference type="GO" id="GO:0006405">
    <property type="term" value="P:RNA export from nucleus"/>
    <property type="evidence" value="ECO:0007669"/>
    <property type="project" value="TreeGrafter"/>
</dbReference>
<dbReference type="PANTHER" id="PTHR12084:SF0">
    <property type="entry name" value="NUCLEAR PORE GLYCOPROTEIN P62"/>
    <property type="match status" value="1"/>
</dbReference>
<dbReference type="GO" id="GO:0031965">
    <property type="term" value="C:nuclear membrane"/>
    <property type="evidence" value="ECO:0007669"/>
    <property type="project" value="UniProtKB-SubCell"/>
</dbReference>
<evidence type="ECO:0000256" key="7">
    <source>
        <dbReference type="ARBA" id="ARBA00022927"/>
    </source>
</evidence>
<dbReference type="PANTHER" id="PTHR12084">
    <property type="entry name" value="NUCLEAR PORE GLYCOPROTEIN P62-RELATED"/>
    <property type="match status" value="1"/>
</dbReference>
<evidence type="ECO:0000256" key="12">
    <source>
        <dbReference type="ARBA" id="ARBA00078941"/>
    </source>
</evidence>
<dbReference type="Gene3D" id="1.20.5.170">
    <property type="match status" value="1"/>
</dbReference>
<evidence type="ECO:0000256" key="4">
    <source>
        <dbReference type="ARBA" id="ARBA00005911"/>
    </source>
</evidence>
<evidence type="ECO:0000313" key="17">
    <source>
        <dbReference type="EMBL" id="PRT54456.1"/>
    </source>
</evidence>
<evidence type="ECO:0000256" key="1">
    <source>
        <dbReference type="ARBA" id="ARBA00004335"/>
    </source>
</evidence>
<comment type="similarity">
    <text evidence="4">Belongs to the nucleoporin NSP1/NUP62 family.</text>
</comment>
<evidence type="ECO:0000313" key="18">
    <source>
        <dbReference type="Proteomes" id="UP000238350"/>
    </source>
</evidence>
<evidence type="ECO:0000256" key="8">
    <source>
        <dbReference type="ARBA" id="ARBA00023010"/>
    </source>
</evidence>
<reference evidence="17 18" key="1">
    <citation type="submission" date="2017-04" db="EMBL/GenBank/DDBJ databases">
        <title>Genome sequencing of [Candida] sorbophila.</title>
        <authorList>
            <person name="Ahn J.O."/>
        </authorList>
    </citation>
    <scope>NUCLEOTIDE SEQUENCE [LARGE SCALE GENOMIC DNA]</scope>
    <source>
        <strain evidence="17 18">DS02</strain>
    </source>
</reference>
<feature type="domain" description="Nucleoporin NSP1-like C-terminal" evidence="16">
    <location>
        <begin position="357"/>
        <end position="457"/>
    </location>
</feature>
<protein>
    <recommendedName>
        <fullName evidence="11">Nucleoporin NSP1</fullName>
    </recommendedName>
    <alternativeName>
        <fullName evidence="12">Nuclear pore protein NSP1</fullName>
    </alternativeName>
    <alternativeName>
        <fullName evidence="13">Nucleoskeletal-like protein</fullName>
    </alternativeName>
</protein>
<organism evidence="17 18">
    <name type="scientific">Wickerhamiella sorbophila</name>
    <dbReference type="NCBI Taxonomy" id="45607"/>
    <lineage>
        <taxon>Eukaryota</taxon>
        <taxon>Fungi</taxon>
        <taxon>Dikarya</taxon>
        <taxon>Ascomycota</taxon>
        <taxon>Saccharomycotina</taxon>
        <taxon>Dipodascomycetes</taxon>
        <taxon>Dipodascales</taxon>
        <taxon>Trichomonascaceae</taxon>
        <taxon>Wickerhamiella</taxon>
    </lineage>
</organism>
<dbReference type="AlphaFoldDB" id="A0A2T0FHK3"/>
<evidence type="ECO:0000256" key="10">
    <source>
        <dbReference type="ARBA" id="ARBA00023242"/>
    </source>
</evidence>
<evidence type="ECO:0000256" key="5">
    <source>
        <dbReference type="ARBA" id="ARBA00022448"/>
    </source>
</evidence>
<evidence type="ECO:0000256" key="11">
    <source>
        <dbReference type="ARBA" id="ARBA00068864"/>
    </source>
</evidence>
<keyword evidence="14" id="KW-0175">Coiled coil</keyword>
<comment type="subcellular location">
    <subcellularLocation>
        <location evidence="1">Nucleus membrane</location>
        <topology evidence="1">Peripheral membrane protein</topology>
        <orientation evidence="1">Cytoplasmic side</orientation>
    </subcellularLocation>
    <subcellularLocation>
        <location evidence="3">Nucleus membrane</location>
        <topology evidence="3">Peripheral membrane protein</topology>
        <orientation evidence="3">Nucleoplasmic side</orientation>
    </subcellularLocation>
    <subcellularLocation>
        <location evidence="2">Nucleus</location>
        <location evidence="2">Nuclear pore complex</location>
    </subcellularLocation>
</comment>
<dbReference type="InterPro" id="IPR007758">
    <property type="entry name" value="Nucleoporin_NSP1_C"/>
</dbReference>
<dbReference type="GO" id="GO:0051028">
    <property type="term" value="P:mRNA transport"/>
    <property type="evidence" value="ECO:0007669"/>
    <property type="project" value="UniProtKB-KW"/>
</dbReference>
<dbReference type="RefSeq" id="XP_024664401.1">
    <property type="nucleotide sequence ID" value="XM_024808633.1"/>
</dbReference>
<keyword evidence="5" id="KW-0813">Transport</keyword>
<feature type="coiled-coil region" evidence="14">
    <location>
        <begin position="477"/>
        <end position="511"/>
    </location>
</feature>
<dbReference type="GO" id="GO:0017056">
    <property type="term" value="F:structural constituent of nuclear pore"/>
    <property type="evidence" value="ECO:0007669"/>
    <property type="project" value="InterPro"/>
</dbReference>
<dbReference type="OrthoDB" id="344345at2759"/>
<feature type="compositionally biased region" description="Polar residues" evidence="15">
    <location>
        <begin position="333"/>
        <end position="346"/>
    </location>
</feature>
<evidence type="ECO:0000256" key="14">
    <source>
        <dbReference type="SAM" id="Coils"/>
    </source>
</evidence>
<evidence type="ECO:0000256" key="3">
    <source>
        <dbReference type="ARBA" id="ARBA00004620"/>
    </source>
</evidence>
<keyword evidence="6" id="KW-0509">mRNA transport</keyword>
<feature type="compositionally biased region" description="Low complexity" evidence="15">
    <location>
        <begin position="100"/>
        <end position="120"/>
    </location>
</feature>
<dbReference type="Pfam" id="PF13634">
    <property type="entry name" value="Nucleoporin_FG"/>
    <property type="match status" value="2"/>
</dbReference>
<evidence type="ECO:0000256" key="15">
    <source>
        <dbReference type="SAM" id="MobiDB-lite"/>
    </source>
</evidence>
<gene>
    <name evidence="17" type="ORF">B9G98_02076</name>
</gene>
<dbReference type="FunFam" id="1.20.5.170:FF:000040">
    <property type="entry name" value="Nuclear pore glycoprotein p62"/>
    <property type="match status" value="1"/>
</dbReference>
<feature type="compositionally biased region" description="Low complexity" evidence="15">
    <location>
        <begin position="1"/>
        <end position="23"/>
    </location>
</feature>
<feature type="compositionally biased region" description="Basic and acidic residues" evidence="15">
    <location>
        <begin position="297"/>
        <end position="306"/>
    </location>
</feature>
<sequence>MSFPNSNSGSSTGGFSFSAPGGTQSQSGDGKPVSLFGGGSSGSAPAFGASSGTASSGLFGSKPAASGTSGSQAPGTTTGLFGNTAAPSSGGLFGSANKPASGGLFGSSAASTAPATTPAAGESGFTFGKTDSAAKPFSLGPASTEKKDQAPAAFSFGAKPDDKKDQAAPSLFGASSAQSDNKPAFSFGASSGASSTQEQSKPLFGAKPEENKDKPAFSFGTKPEEKKDTPGFSFGAKPEEKKDTPGFSFGAKPEEKKDQPGFSFGAKPEEKKDQPGFSFGAKPEEKKDQPGFSLGAKPEDKKDDKPAFSLGSTQKEDDKPAFSFGSKPEEQKSALTDKNNATTSAAGSAGVVDPAKAEISPSVYLKNKSFEDVVAKWTSALSKSTTRFKSQAEIIAEWDRILADNGAKISEVYNEVVAAEQTQTRIDDLLNYLGRQQDDMEAMLDKYERQANEILPEGSADRLQPVDRERSEAYALAQQVNTKLDSLETQLVTVIDEINKVTKDANQLKEEDPLAQIVQILNSHVASLDWIDENASKLQEKLGKAYSQSSRLQF</sequence>
<evidence type="ECO:0000259" key="16">
    <source>
        <dbReference type="Pfam" id="PF05064"/>
    </source>
</evidence>
<keyword evidence="9" id="KW-0906">Nuclear pore complex</keyword>
<feature type="compositionally biased region" description="Low complexity" evidence="15">
    <location>
        <begin position="184"/>
        <end position="195"/>
    </location>
</feature>
<dbReference type="EMBL" id="NDIQ01000021">
    <property type="protein sequence ID" value="PRT54456.1"/>
    <property type="molecule type" value="Genomic_DNA"/>
</dbReference>
<accession>A0A2T0FHK3</accession>
<feature type="region of interest" description="Disordered" evidence="15">
    <location>
        <begin position="1"/>
        <end position="351"/>
    </location>
</feature>
<dbReference type="Pfam" id="PF05064">
    <property type="entry name" value="Nsp1_C"/>
    <property type="match status" value="1"/>
</dbReference>
<proteinExistence type="inferred from homology"/>
<dbReference type="STRING" id="45607.A0A2T0FHK3"/>
<evidence type="ECO:0000256" key="2">
    <source>
        <dbReference type="ARBA" id="ARBA00004567"/>
    </source>
</evidence>
<dbReference type="InterPro" id="IPR025574">
    <property type="entry name" value="Nucleoporin_FG_rpt"/>
</dbReference>
<evidence type="ECO:0000256" key="13">
    <source>
        <dbReference type="ARBA" id="ARBA00081079"/>
    </source>
</evidence>
<evidence type="ECO:0000256" key="9">
    <source>
        <dbReference type="ARBA" id="ARBA00023132"/>
    </source>
</evidence>
<feature type="compositionally biased region" description="Polar residues" evidence="15">
    <location>
        <begin position="66"/>
        <end position="87"/>
    </location>
</feature>
<keyword evidence="7" id="KW-0653">Protein transport</keyword>
<evidence type="ECO:0000256" key="6">
    <source>
        <dbReference type="ARBA" id="ARBA00022816"/>
    </source>
</evidence>
<keyword evidence="8" id="KW-0811">Translocation</keyword>
<dbReference type="GO" id="GO:0006606">
    <property type="term" value="P:protein import into nucleus"/>
    <property type="evidence" value="ECO:0007669"/>
    <property type="project" value="TreeGrafter"/>
</dbReference>
<feature type="compositionally biased region" description="Low complexity" evidence="15">
    <location>
        <begin position="42"/>
        <end position="61"/>
    </location>
</feature>
<keyword evidence="18" id="KW-1185">Reference proteome</keyword>
<dbReference type="GeneID" id="36515824"/>
<dbReference type="Proteomes" id="UP000238350">
    <property type="component" value="Unassembled WGS sequence"/>
</dbReference>
<comment type="caution">
    <text evidence="17">The sequence shown here is derived from an EMBL/GenBank/DDBJ whole genome shotgun (WGS) entry which is preliminary data.</text>
</comment>
<dbReference type="InterPro" id="IPR026010">
    <property type="entry name" value="NSP1/NUP62"/>
</dbReference>
<dbReference type="GO" id="GO:0005543">
    <property type="term" value="F:phospholipid binding"/>
    <property type="evidence" value="ECO:0007669"/>
    <property type="project" value="TreeGrafter"/>
</dbReference>
<keyword evidence="10" id="KW-0539">Nucleus</keyword>
<dbReference type="GO" id="GO:0044613">
    <property type="term" value="C:nuclear pore central transport channel"/>
    <property type="evidence" value="ECO:0007669"/>
    <property type="project" value="UniProtKB-ARBA"/>
</dbReference>
<name>A0A2T0FHK3_9ASCO</name>